<evidence type="ECO:0000313" key="3">
    <source>
        <dbReference type="Proteomes" id="UP000886595"/>
    </source>
</evidence>
<dbReference type="Proteomes" id="UP000886595">
    <property type="component" value="Unassembled WGS sequence"/>
</dbReference>
<protein>
    <submittedName>
        <fullName evidence="2">Uncharacterized protein</fullName>
    </submittedName>
</protein>
<accession>A0A8X7SIA9</accession>
<name>A0A8X7SIA9_BRACI</name>
<keyword evidence="3" id="KW-1185">Reference proteome</keyword>
<proteinExistence type="predicted"/>
<gene>
    <name evidence="2" type="ORF">Bca52824_026300</name>
</gene>
<comment type="caution">
    <text evidence="2">The sequence shown here is derived from an EMBL/GenBank/DDBJ whole genome shotgun (WGS) entry which is preliminary data.</text>
</comment>
<dbReference type="OrthoDB" id="10693457at2759"/>
<organism evidence="2 3">
    <name type="scientific">Brassica carinata</name>
    <name type="common">Ethiopian mustard</name>
    <name type="synonym">Abyssinian cabbage</name>
    <dbReference type="NCBI Taxonomy" id="52824"/>
    <lineage>
        <taxon>Eukaryota</taxon>
        <taxon>Viridiplantae</taxon>
        <taxon>Streptophyta</taxon>
        <taxon>Embryophyta</taxon>
        <taxon>Tracheophyta</taxon>
        <taxon>Spermatophyta</taxon>
        <taxon>Magnoliopsida</taxon>
        <taxon>eudicotyledons</taxon>
        <taxon>Gunneridae</taxon>
        <taxon>Pentapetalae</taxon>
        <taxon>rosids</taxon>
        <taxon>malvids</taxon>
        <taxon>Brassicales</taxon>
        <taxon>Brassicaceae</taxon>
        <taxon>Brassiceae</taxon>
        <taxon>Brassica</taxon>
    </lineage>
</organism>
<dbReference type="EMBL" id="JAAMPC010000006">
    <property type="protein sequence ID" value="KAG2306552.1"/>
    <property type="molecule type" value="Genomic_DNA"/>
</dbReference>
<evidence type="ECO:0000313" key="2">
    <source>
        <dbReference type="EMBL" id="KAG2306552.1"/>
    </source>
</evidence>
<dbReference type="AlphaFoldDB" id="A0A8X7SIA9"/>
<reference evidence="2 3" key="1">
    <citation type="submission" date="2020-02" db="EMBL/GenBank/DDBJ databases">
        <authorList>
            <person name="Ma Q."/>
            <person name="Huang Y."/>
            <person name="Song X."/>
            <person name="Pei D."/>
        </authorList>
    </citation>
    <scope>NUCLEOTIDE SEQUENCE [LARGE SCALE GENOMIC DNA]</scope>
    <source>
        <strain evidence="2">Sxm20200214</strain>
        <tissue evidence="2">Leaf</tissue>
    </source>
</reference>
<sequence>MAEKGRERETRERREDSAEERETVRDGTTDETETRRDDPRRVPEMFESMKNVEGAAVVVRDERGEIESADTMVETEKKDLEGGYETEYEEDMKSGHFFSCS</sequence>
<evidence type="ECO:0000256" key="1">
    <source>
        <dbReference type="SAM" id="MobiDB-lite"/>
    </source>
</evidence>
<feature type="region of interest" description="Disordered" evidence="1">
    <location>
        <begin position="1"/>
        <end position="43"/>
    </location>
</feature>